<keyword evidence="2" id="KW-1185">Reference proteome</keyword>
<reference evidence="1 2" key="1">
    <citation type="submission" date="2022-06" db="EMBL/GenBank/DDBJ databases">
        <title>Isolation of gut microbiota from human fecal samples.</title>
        <authorList>
            <person name="Pamer E.G."/>
            <person name="Barat B."/>
            <person name="Waligurski E."/>
            <person name="Medina S."/>
            <person name="Paddock L."/>
            <person name="Mostad J."/>
        </authorList>
    </citation>
    <scope>NUCLEOTIDE SEQUENCE [LARGE SCALE GENOMIC DNA]</scope>
    <source>
        <strain evidence="1 2">DFI.7.95</strain>
    </source>
</reference>
<organism evidence="1 2">
    <name type="scientific">Tissierella carlieri</name>
    <dbReference type="NCBI Taxonomy" id="689904"/>
    <lineage>
        <taxon>Bacteria</taxon>
        <taxon>Bacillati</taxon>
        <taxon>Bacillota</taxon>
        <taxon>Tissierellia</taxon>
        <taxon>Tissierellales</taxon>
        <taxon>Tissierellaceae</taxon>
        <taxon>Tissierella</taxon>
    </lineage>
</organism>
<sequence length="87" mass="10105">MENNNANVPVISIKTIERNLSKTYTDTESNINTLQIVADTTKRSFNDVIKELVNNFIENGQIFNPEENKYYTVKEIVEKYKSSEKQD</sequence>
<accession>A0ABT1SEQ5</accession>
<dbReference type="RefSeq" id="WP_256312556.1">
    <property type="nucleotide sequence ID" value="NZ_JANGAC010000017.1"/>
</dbReference>
<proteinExistence type="predicted"/>
<evidence type="ECO:0000313" key="2">
    <source>
        <dbReference type="Proteomes" id="UP001524478"/>
    </source>
</evidence>
<comment type="caution">
    <text evidence="1">The sequence shown here is derived from an EMBL/GenBank/DDBJ whole genome shotgun (WGS) entry which is preliminary data.</text>
</comment>
<dbReference type="Proteomes" id="UP001524478">
    <property type="component" value="Unassembled WGS sequence"/>
</dbReference>
<name>A0ABT1SEQ5_9FIRM</name>
<protein>
    <submittedName>
        <fullName evidence="1">Uncharacterized protein</fullName>
    </submittedName>
</protein>
<gene>
    <name evidence="1" type="ORF">NE686_17830</name>
</gene>
<evidence type="ECO:0000313" key="1">
    <source>
        <dbReference type="EMBL" id="MCQ4924965.1"/>
    </source>
</evidence>
<dbReference type="EMBL" id="JANGAC010000017">
    <property type="protein sequence ID" value="MCQ4924965.1"/>
    <property type="molecule type" value="Genomic_DNA"/>
</dbReference>